<feature type="active site" evidence="12">
    <location>
        <position position="203"/>
    </location>
</feature>
<dbReference type="PANTHER" id="PTHR11465">
    <property type="entry name" value="CATALASE"/>
    <property type="match status" value="1"/>
</dbReference>
<dbReference type="PROSITE" id="PS51402">
    <property type="entry name" value="CATALASE_3"/>
    <property type="match status" value="1"/>
</dbReference>
<proteinExistence type="inferred from homology"/>
<evidence type="ECO:0000256" key="3">
    <source>
        <dbReference type="ARBA" id="ARBA00005329"/>
    </source>
</evidence>
<comment type="cofactor">
    <cofactor evidence="1 13">
        <name>heme</name>
        <dbReference type="ChEBI" id="CHEBI:30413"/>
    </cofactor>
</comment>
<keyword evidence="7 13" id="KW-0479">Metal-binding</keyword>
<evidence type="ECO:0000256" key="12">
    <source>
        <dbReference type="PIRSR" id="PIRSR038928-1"/>
    </source>
</evidence>
<dbReference type="OrthoDB" id="6880011at2759"/>
<name>A0A843V1B5_COLES</name>
<sequence>IPATSAWFIANEAVTRLKNPDKSATWGHPGAGTDIDFGAATPLAHASTPLRLRKLLRRARGDSAVMDPFKHRPSSASNSPFWTTNAGAPVWNNNNSLTVGSRGPILLEDYHVIEKLAQFDRERIPERVVHARGASAKGFFEVTHDISHLTCADFLRAPGVQTPVIVRFSTVIHERGSPETLRDPRGFAVKFYTREGNFDLVGNNFPVFFIRDGIKHMDGSGVNTYTLVNKEGKVHYVKFHWRPTCGVKCLLDDEAIAVGGSNHSHATKDLYDSIAAGNYPEWKLYVQTMDPDHEDRFDFDPLDVTKTWPEDVLPLQPVGRMVLNKNIDNFFAENEQLAFCPAIIVPGIHYSDDKLLQTRVFSYADTQRHRLGPNYLMIPANAPKCAHHNNHHDGFMNFMHRDEEVNYFPSRYDPIRHAEQFPIPPRVLTGKREKCCIHKENNFKQPGERYRSWDPARQDRFTHRWVVALSDPRVTHELLGIWISYWSQCDQSLGQKLASRLNVKPSM</sequence>
<dbReference type="SUPFAM" id="SSF56634">
    <property type="entry name" value="Heme-dependent catalase-like"/>
    <property type="match status" value="1"/>
</dbReference>
<dbReference type="InterPro" id="IPR010582">
    <property type="entry name" value="Catalase_immune_responsive"/>
</dbReference>
<dbReference type="SMART" id="SM01060">
    <property type="entry name" value="Catalase"/>
    <property type="match status" value="1"/>
</dbReference>
<feature type="active site" evidence="12">
    <location>
        <position position="130"/>
    </location>
</feature>
<dbReference type="GO" id="GO:0042542">
    <property type="term" value="P:response to hydrogen peroxide"/>
    <property type="evidence" value="ECO:0007669"/>
    <property type="project" value="TreeGrafter"/>
</dbReference>
<evidence type="ECO:0000259" key="16">
    <source>
        <dbReference type="SMART" id="SM01060"/>
    </source>
</evidence>
<gene>
    <name evidence="17" type="ORF">Taro_024785</name>
</gene>
<dbReference type="Gene3D" id="2.40.180.10">
    <property type="entry name" value="Catalase core domain"/>
    <property type="match status" value="2"/>
</dbReference>
<dbReference type="PRINTS" id="PR00067">
    <property type="entry name" value="CATALASE"/>
</dbReference>
<keyword evidence="5 14" id="KW-0575">Peroxidase</keyword>
<keyword evidence="6 13" id="KW-0349">Heme</keyword>
<feature type="binding site" description="axial binding residue" evidence="13">
    <location>
        <position position="363"/>
    </location>
    <ligand>
        <name>heme</name>
        <dbReference type="ChEBI" id="CHEBI:30413"/>
    </ligand>
    <ligandPart>
        <name>Fe</name>
        <dbReference type="ChEBI" id="CHEBI:18248"/>
    </ligandPart>
</feature>
<evidence type="ECO:0000256" key="1">
    <source>
        <dbReference type="ARBA" id="ARBA00001971"/>
    </source>
</evidence>
<dbReference type="EC" id="1.11.1.6" evidence="4 14"/>
<evidence type="ECO:0000313" key="17">
    <source>
        <dbReference type="EMBL" id="MQL92162.1"/>
    </source>
</evidence>
<dbReference type="PROSITE" id="PS00438">
    <property type="entry name" value="CATALASE_2"/>
    <property type="match status" value="1"/>
</dbReference>
<comment type="similarity">
    <text evidence="3 14">Belongs to the catalase family.</text>
</comment>
<evidence type="ECO:0000256" key="6">
    <source>
        <dbReference type="ARBA" id="ARBA00022617"/>
    </source>
</evidence>
<comment type="catalytic activity">
    <reaction evidence="14">
        <text>2 H2O2 = O2 + 2 H2O</text>
        <dbReference type="Rhea" id="RHEA:20309"/>
        <dbReference type="ChEBI" id="CHEBI:15377"/>
        <dbReference type="ChEBI" id="CHEBI:15379"/>
        <dbReference type="ChEBI" id="CHEBI:16240"/>
        <dbReference type="EC" id="1.11.1.6"/>
    </reaction>
</comment>
<comment type="function">
    <text evidence="15">Catalyzes the degradation of hydrogen peroxide (H(2)O(2)) generated by peroxisomal oxidases to water and oxygen, thereby protecting cells from the toxic effects of hydrogen peroxide.</text>
</comment>
<dbReference type="GO" id="GO:0020037">
    <property type="term" value="F:heme binding"/>
    <property type="evidence" value="ECO:0007669"/>
    <property type="project" value="InterPro"/>
</dbReference>
<evidence type="ECO:0000256" key="8">
    <source>
        <dbReference type="ARBA" id="ARBA00023002"/>
    </source>
</evidence>
<keyword evidence="11 14" id="KW-0376">Hydrogen peroxide</keyword>
<feature type="non-terminal residue" evidence="17">
    <location>
        <position position="1"/>
    </location>
</feature>
<dbReference type="Pfam" id="PF00199">
    <property type="entry name" value="Catalase"/>
    <property type="match status" value="1"/>
</dbReference>
<dbReference type="CDD" id="cd08154">
    <property type="entry name" value="catalase_clade_1"/>
    <property type="match status" value="1"/>
</dbReference>
<keyword evidence="9 13" id="KW-0408">Iron</keyword>
<dbReference type="GO" id="GO:0004096">
    <property type="term" value="F:catalase activity"/>
    <property type="evidence" value="ECO:0007669"/>
    <property type="project" value="UniProtKB-EC"/>
</dbReference>
<dbReference type="GO" id="GO:0005886">
    <property type="term" value="C:plasma membrane"/>
    <property type="evidence" value="ECO:0007669"/>
    <property type="project" value="TreeGrafter"/>
</dbReference>
<evidence type="ECO:0000256" key="9">
    <source>
        <dbReference type="ARBA" id="ARBA00023004"/>
    </source>
</evidence>
<dbReference type="InterPro" id="IPR020835">
    <property type="entry name" value="Catalase_sf"/>
</dbReference>
<comment type="subcellular location">
    <subcellularLocation>
        <location evidence="2">Peroxisome</location>
    </subcellularLocation>
</comment>
<dbReference type="PROSITE" id="PS00437">
    <property type="entry name" value="CATALASE_1"/>
    <property type="match status" value="1"/>
</dbReference>
<dbReference type="GO" id="GO:0046872">
    <property type="term" value="F:metal ion binding"/>
    <property type="evidence" value="ECO:0007669"/>
    <property type="project" value="UniProtKB-KW"/>
</dbReference>
<evidence type="ECO:0000256" key="7">
    <source>
        <dbReference type="ARBA" id="ARBA00022723"/>
    </source>
</evidence>
<dbReference type="GO" id="GO:0042744">
    <property type="term" value="P:hydrogen peroxide catabolic process"/>
    <property type="evidence" value="ECO:0007669"/>
    <property type="project" value="UniProtKB-KW"/>
</dbReference>
<dbReference type="Pfam" id="PF06628">
    <property type="entry name" value="Catalase-rel"/>
    <property type="match status" value="1"/>
</dbReference>
<dbReference type="PIRSF" id="PIRSF038928">
    <property type="entry name" value="Catalase_clade1-3"/>
    <property type="match status" value="1"/>
</dbReference>
<dbReference type="InterPro" id="IPR024711">
    <property type="entry name" value="Catalase_clade1/3"/>
</dbReference>
<dbReference type="InterPro" id="IPR011614">
    <property type="entry name" value="Catalase_core"/>
</dbReference>
<evidence type="ECO:0000313" key="18">
    <source>
        <dbReference type="Proteomes" id="UP000652761"/>
    </source>
</evidence>
<evidence type="ECO:0000256" key="4">
    <source>
        <dbReference type="ARBA" id="ARBA00012314"/>
    </source>
</evidence>
<keyword evidence="18" id="KW-1185">Reference proteome</keyword>
<evidence type="ECO:0000256" key="13">
    <source>
        <dbReference type="PIRSR" id="PIRSR038928-2"/>
    </source>
</evidence>
<dbReference type="Proteomes" id="UP000652761">
    <property type="component" value="Unassembled WGS sequence"/>
</dbReference>
<comment type="caution">
    <text evidence="17">The sequence shown here is derived from an EMBL/GenBank/DDBJ whole genome shotgun (WGS) entry which is preliminary data.</text>
</comment>
<protein>
    <recommendedName>
        <fullName evidence="4 14">Catalase</fullName>
        <ecNumber evidence="4 14">1.11.1.6</ecNumber>
    </recommendedName>
</protein>
<dbReference type="InterPro" id="IPR002226">
    <property type="entry name" value="Catalase_haem_BS"/>
</dbReference>
<dbReference type="InterPro" id="IPR018028">
    <property type="entry name" value="Catalase"/>
</dbReference>
<evidence type="ECO:0000256" key="15">
    <source>
        <dbReference type="RuleBase" id="RU004142"/>
    </source>
</evidence>
<accession>A0A843V1B5</accession>
<keyword evidence="10" id="KW-0576">Peroxisome</keyword>
<evidence type="ECO:0000256" key="5">
    <source>
        <dbReference type="ARBA" id="ARBA00022559"/>
    </source>
</evidence>
<dbReference type="PANTHER" id="PTHR11465:SF60">
    <property type="entry name" value="CATALASE ISOZYME B"/>
    <property type="match status" value="1"/>
</dbReference>
<dbReference type="EMBL" id="NMUH01001418">
    <property type="protein sequence ID" value="MQL92162.1"/>
    <property type="molecule type" value="Genomic_DNA"/>
</dbReference>
<evidence type="ECO:0000256" key="2">
    <source>
        <dbReference type="ARBA" id="ARBA00004275"/>
    </source>
</evidence>
<feature type="domain" description="Catalase core" evidence="16">
    <location>
        <begin position="83"/>
        <end position="416"/>
    </location>
</feature>
<organism evidence="17 18">
    <name type="scientific">Colocasia esculenta</name>
    <name type="common">Wild taro</name>
    <name type="synonym">Arum esculentum</name>
    <dbReference type="NCBI Taxonomy" id="4460"/>
    <lineage>
        <taxon>Eukaryota</taxon>
        <taxon>Viridiplantae</taxon>
        <taxon>Streptophyta</taxon>
        <taxon>Embryophyta</taxon>
        <taxon>Tracheophyta</taxon>
        <taxon>Spermatophyta</taxon>
        <taxon>Magnoliopsida</taxon>
        <taxon>Liliopsida</taxon>
        <taxon>Araceae</taxon>
        <taxon>Aroideae</taxon>
        <taxon>Colocasieae</taxon>
        <taxon>Colocasia</taxon>
    </lineage>
</organism>
<evidence type="ECO:0000256" key="10">
    <source>
        <dbReference type="ARBA" id="ARBA00023140"/>
    </source>
</evidence>
<dbReference type="AlphaFoldDB" id="A0A843V1B5"/>
<dbReference type="GO" id="GO:0005777">
    <property type="term" value="C:peroxisome"/>
    <property type="evidence" value="ECO:0007669"/>
    <property type="project" value="UniProtKB-SubCell"/>
</dbReference>
<evidence type="ECO:0000256" key="11">
    <source>
        <dbReference type="ARBA" id="ARBA00023324"/>
    </source>
</evidence>
<evidence type="ECO:0000256" key="14">
    <source>
        <dbReference type="RuleBase" id="RU000498"/>
    </source>
</evidence>
<keyword evidence="8 14" id="KW-0560">Oxidoreductase</keyword>
<reference evidence="17" key="1">
    <citation type="submission" date="2017-07" db="EMBL/GenBank/DDBJ databases">
        <title>Taro Niue Genome Assembly and Annotation.</title>
        <authorList>
            <person name="Atibalentja N."/>
            <person name="Keating K."/>
            <person name="Fields C.J."/>
        </authorList>
    </citation>
    <scope>NUCLEOTIDE SEQUENCE</scope>
    <source>
        <strain evidence="17">Niue_2</strain>
        <tissue evidence="17">Leaf</tissue>
    </source>
</reference>
<dbReference type="InterPro" id="IPR024708">
    <property type="entry name" value="Catalase_AS"/>
</dbReference>